<evidence type="ECO:0000313" key="2">
    <source>
        <dbReference type="Proteomes" id="UP000244731"/>
    </source>
</evidence>
<sequence>MSYTEFQPVTFQELVGEEIVDLIFNKAPTKVLSRVVNAIMHVERAKKLKDIDAEMASIRLIAAEEELVVAIFEWLKINKEKMPQHTELVKSYKNHQVKLMFVPVLLLMKNILWHCVPPIPNLNENNLKIYPKHENGKIVIMLQLPFSDVQFPLNPLSVFITMGEDVDENKVVDSLYSELEDAVKIKYGMTLKQFIKQRAEFRNTLLYAGDAIPVNYVVDYDEMTSACYSAYEALLWSLAALLTNDPLSPHLGAVSQFIAIYKKVLLDSKVIKLKETSG</sequence>
<dbReference type="RefSeq" id="WP_075191677.1">
    <property type="nucleotide sequence ID" value="NZ_MSAC01000041.1"/>
</dbReference>
<dbReference type="EMBL" id="MSAC01000041">
    <property type="protein sequence ID" value="PUX04740.1"/>
    <property type="molecule type" value="Genomic_DNA"/>
</dbReference>
<comment type="caution">
    <text evidence="1">The sequence shown here is derived from an EMBL/GenBank/DDBJ whole genome shotgun (WGS) entry which is preliminary data.</text>
</comment>
<gene>
    <name evidence="1" type="ORF">AUM46_12480</name>
</gene>
<protein>
    <submittedName>
        <fullName evidence="1">Uncharacterized protein</fullName>
    </submittedName>
</protein>
<name>A0ABX5K0C0_9ENTR</name>
<evidence type="ECO:0000313" key="1">
    <source>
        <dbReference type="EMBL" id="PUX04740.1"/>
    </source>
</evidence>
<keyword evidence="2" id="KW-1185">Reference proteome</keyword>
<organism evidence="1 2">
    <name type="scientific">Cronobacter malonaticus</name>
    <dbReference type="NCBI Taxonomy" id="413503"/>
    <lineage>
        <taxon>Bacteria</taxon>
        <taxon>Pseudomonadati</taxon>
        <taxon>Pseudomonadota</taxon>
        <taxon>Gammaproteobacteria</taxon>
        <taxon>Enterobacterales</taxon>
        <taxon>Enterobacteriaceae</taxon>
        <taxon>Cronobacter</taxon>
    </lineage>
</organism>
<reference evidence="1 2" key="1">
    <citation type="submission" date="2016-12" db="EMBL/GenBank/DDBJ databases">
        <title>Analysis of the Molecular Diversity Among Cronobacter Species Isolated from Filth Flies Using a Pan Genomic DNA Microarray.</title>
        <authorList>
            <person name="Pava-Ripoll M."/>
            <person name="Tall B."/>
            <person name="Farber J."/>
            <person name="Fanning S."/>
            <person name="Lehner A."/>
            <person name="Stephan R."/>
            <person name="Pagotto F."/>
            <person name="Iverson C."/>
            <person name="Ziobro G."/>
            <person name="Miller A."/>
            <person name="Pearson R."/>
            <person name="Yan Q."/>
            <person name="Kim M."/>
            <person name="Jeong S."/>
            <person name="Park J."/>
            <person name="Jun S."/>
            <person name="Choi H."/>
            <person name="Chung T."/>
            <person name="Yoo Y."/>
            <person name="Park E."/>
            <person name="Hwang S."/>
            <person name="Lee B."/>
            <person name="Sathyamoorthy V."/>
            <person name="Carter L."/>
            <person name="Mammel M."/>
            <person name="Jackson S."/>
            <person name="Kothary M."/>
            <person name="Patel I."/>
            <person name="Grim C."/>
            <person name="Gopinath G."/>
            <person name="Gangiredla J."/>
            <person name="Chase H."/>
        </authorList>
    </citation>
    <scope>NUCLEOTIDE SEQUENCE [LARGE SCALE GENOMIC DNA]</scope>
    <source>
        <strain evidence="1 2">MOD1-Md25g</strain>
    </source>
</reference>
<dbReference type="Proteomes" id="UP000244731">
    <property type="component" value="Unassembled WGS sequence"/>
</dbReference>
<accession>A0ABX5K0C0</accession>
<proteinExistence type="predicted"/>